<dbReference type="EMBL" id="JAFNEN010000072">
    <property type="protein sequence ID" value="KAG8196327.1"/>
    <property type="molecule type" value="Genomic_DNA"/>
</dbReference>
<accession>A0AAV6VIG2</accession>
<evidence type="ECO:0000313" key="3">
    <source>
        <dbReference type="Proteomes" id="UP000827092"/>
    </source>
</evidence>
<protein>
    <submittedName>
        <fullName evidence="2">Uncharacterized protein</fullName>
    </submittedName>
</protein>
<feature type="compositionally biased region" description="Polar residues" evidence="1">
    <location>
        <begin position="24"/>
        <end position="33"/>
    </location>
</feature>
<feature type="compositionally biased region" description="Basic and acidic residues" evidence="1">
    <location>
        <begin position="1"/>
        <end position="21"/>
    </location>
</feature>
<dbReference type="AlphaFoldDB" id="A0AAV6VIG2"/>
<gene>
    <name evidence="2" type="ORF">JTE90_013812</name>
</gene>
<dbReference type="Proteomes" id="UP000827092">
    <property type="component" value="Unassembled WGS sequence"/>
</dbReference>
<evidence type="ECO:0000256" key="1">
    <source>
        <dbReference type="SAM" id="MobiDB-lite"/>
    </source>
</evidence>
<sequence length="85" mass="9927">MRSEKEEKNTDIRNDPQKFRPESVTWNRFSNSRSDGRKGNQNEKALPGRSITSQERCVAATMTAKTNQEATSLLEKTWKSLRRRR</sequence>
<reference evidence="2 3" key="1">
    <citation type="journal article" date="2022" name="Nat. Ecol. Evol.">
        <title>A masculinizing supergene underlies an exaggerated male reproductive morph in a spider.</title>
        <authorList>
            <person name="Hendrickx F."/>
            <person name="De Corte Z."/>
            <person name="Sonet G."/>
            <person name="Van Belleghem S.M."/>
            <person name="Kostlbacher S."/>
            <person name="Vangestel C."/>
        </authorList>
    </citation>
    <scope>NUCLEOTIDE SEQUENCE [LARGE SCALE GENOMIC DNA]</scope>
    <source>
        <strain evidence="2">W744_W776</strain>
    </source>
</reference>
<comment type="caution">
    <text evidence="2">The sequence shown here is derived from an EMBL/GenBank/DDBJ whole genome shotgun (WGS) entry which is preliminary data.</text>
</comment>
<keyword evidence="3" id="KW-1185">Reference proteome</keyword>
<feature type="region of interest" description="Disordered" evidence="1">
    <location>
        <begin position="1"/>
        <end position="49"/>
    </location>
</feature>
<name>A0AAV6VIG2_9ARAC</name>
<proteinExistence type="predicted"/>
<evidence type="ECO:0000313" key="2">
    <source>
        <dbReference type="EMBL" id="KAG8196327.1"/>
    </source>
</evidence>
<organism evidence="2 3">
    <name type="scientific">Oedothorax gibbosus</name>
    <dbReference type="NCBI Taxonomy" id="931172"/>
    <lineage>
        <taxon>Eukaryota</taxon>
        <taxon>Metazoa</taxon>
        <taxon>Ecdysozoa</taxon>
        <taxon>Arthropoda</taxon>
        <taxon>Chelicerata</taxon>
        <taxon>Arachnida</taxon>
        <taxon>Araneae</taxon>
        <taxon>Araneomorphae</taxon>
        <taxon>Entelegynae</taxon>
        <taxon>Araneoidea</taxon>
        <taxon>Linyphiidae</taxon>
        <taxon>Erigoninae</taxon>
        <taxon>Oedothorax</taxon>
    </lineage>
</organism>